<evidence type="ECO:0000256" key="5">
    <source>
        <dbReference type="ARBA" id="ARBA00023187"/>
    </source>
</evidence>
<comment type="caution">
    <text evidence="10">The sequence shown here is derived from an EMBL/GenBank/DDBJ whole genome shotgun (WGS) entry which is preliminary data.</text>
</comment>
<dbReference type="SMART" id="SM01083">
    <property type="entry name" value="Cir_N"/>
    <property type="match status" value="1"/>
</dbReference>
<keyword evidence="5 7" id="KW-0508">mRNA splicing</keyword>
<comment type="subcellular location">
    <subcellularLocation>
        <location evidence="1 7">Nucleus</location>
    </subcellularLocation>
</comment>
<dbReference type="Pfam" id="PF10197">
    <property type="entry name" value="Cir_N"/>
    <property type="match status" value="1"/>
</dbReference>
<keyword evidence="3 7" id="KW-0507">mRNA processing</keyword>
<dbReference type="GeneID" id="92367110"/>
<keyword evidence="11" id="KW-1185">Reference proteome</keyword>
<dbReference type="PANTHER" id="PTHR12942">
    <property type="entry name" value="STEP II SPLICING FACTOR SLU7"/>
    <property type="match status" value="1"/>
</dbReference>
<dbReference type="GO" id="GO:0000398">
    <property type="term" value="P:mRNA splicing, via spliceosome"/>
    <property type="evidence" value="ECO:0007669"/>
    <property type="project" value="UniProtKB-UniRule"/>
</dbReference>
<evidence type="ECO:0000256" key="4">
    <source>
        <dbReference type="ARBA" id="ARBA00022728"/>
    </source>
</evidence>
<evidence type="ECO:0000256" key="1">
    <source>
        <dbReference type="ARBA" id="ARBA00004123"/>
    </source>
</evidence>
<proteinExistence type="inferred from homology"/>
<gene>
    <name evidence="10" type="ORF">cand_029260</name>
</gene>
<comment type="similarity">
    <text evidence="2 7">Belongs to the SLU7 family.</text>
</comment>
<accession>A0A1J4MNJ7</accession>
<dbReference type="GO" id="GO:0030628">
    <property type="term" value="F:pre-mRNA 3'-splice site binding"/>
    <property type="evidence" value="ECO:0007669"/>
    <property type="project" value="UniProtKB-UniRule"/>
</dbReference>
<comment type="function">
    <text evidence="7">Involved in pre-mRNA splicing.</text>
</comment>
<evidence type="ECO:0000256" key="7">
    <source>
        <dbReference type="RuleBase" id="RU367071"/>
    </source>
</evidence>
<dbReference type="GO" id="GO:0005681">
    <property type="term" value="C:spliceosomal complex"/>
    <property type="evidence" value="ECO:0007669"/>
    <property type="project" value="UniProtKB-UniRule"/>
</dbReference>
<dbReference type="AlphaFoldDB" id="A0A1J4MNJ7"/>
<keyword evidence="8" id="KW-0175">Coiled coil</keyword>
<evidence type="ECO:0000313" key="11">
    <source>
        <dbReference type="Proteomes" id="UP000186804"/>
    </source>
</evidence>
<dbReference type="RefSeq" id="XP_067067688.1">
    <property type="nucleotide sequence ID" value="XM_067213153.1"/>
</dbReference>
<dbReference type="Proteomes" id="UP000186804">
    <property type="component" value="Unassembled WGS sequence"/>
</dbReference>
<evidence type="ECO:0000256" key="3">
    <source>
        <dbReference type="ARBA" id="ARBA00022664"/>
    </source>
</evidence>
<dbReference type="InterPro" id="IPR039974">
    <property type="entry name" value="Splicing_factor_SLU7"/>
</dbReference>
<dbReference type="EMBL" id="LRBS01000080">
    <property type="protein sequence ID" value="OII75842.1"/>
    <property type="molecule type" value="Genomic_DNA"/>
</dbReference>
<reference evidence="10 11" key="1">
    <citation type="submission" date="2016-10" db="EMBL/GenBank/DDBJ databases">
        <title>Reductive evolution of mitochondrial metabolism and differential evolution of invasion-related proteins in Cryptosporidium.</title>
        <authorList>
            <person name="Liu S."/>
            <person name="Roellig D.M."/>
            <person name="Guo Y."/>
            <person name="Li N."/>
            <person name="Frace M.A."/>
            <person name="Tang K."/>
            <person name="Zhang L."/>
            <person name="Feng Y."/>
            <person name="Xiao L."/>
        </authorList>
    </citation>
    <scope>NUCLEOTIDE SEQUENCE [LARGE SCALE GENOMIC DNA]</scope>
    <source>
        <strain evidence="10">30847</strain>
    </source>
</reference>
<evidence type="ECO:0000313" key="10">
    <source>
        <dbReference type="EMBL" id="OII75842.1"/>
    </source>
</evidence>
<feature type="domain" description="CBF1-interacting co-repressor CIR N-terminal" evidence="9">
    <location>
        <begin position="18"/>
        <end position="54"/>
    </location>
</feature>
<dbReference type="OrthoDB" id="10250354at2759"/>
<keyword evidence="6 7" id="KW-0539">Nucleus</keyword>
<feature type="coiled-coil region" evidence="8">
    <location>
        <begin position="33"/>
        <end position="70"/>
    </location>
</feature>
<dbReference type="InterPro" id="IPR019339">
    <property type="entry name" value="CIR_N_dom"/>
</dbReference>
<sequence length="201" mass="24012">MFIQKIGNKAAAFLNHKPFHPGNIRNLEKVWIAEEKQNEIEKKQLELQNKRKKEWEIETLRKTLKNLRSETYEQERYLEITNDNDNNEYGYQIGTLNNSFIVQKLPVIYNLYHEDILINGHSKIWGSWYDRKLNKWGYSCCKQTVKSCKCSTNYTLDNIQNNKNIKDNVIKKRNKSINSVTYDRNNGISDFFQALKRERNK</sequence>
<protein>
    <recommendedName>
        <fullName evidence="7">Pre-mRNA-splicing factor SLU7</fullName>
    </recommendedName>
</protein>
<dbReference type="PANTHER" id="PTHR12942:SF2">
    <property type="entry name" value="PRE-MRNA-SPLICING FACTOR SLU7"/>
    <property type="match status" value="1"/>
</dbReference>
<evidence type="ECO:0000256" key="8">
    <source>
        <dbReference type="SAM" id="Coils"/>
    </source>
</evidence>
<evidence type="ECO:0000256" key="2">
    <source>
        <dbReference type="ARBA" id="ARBA00007203"/>
    </source>
</evidence>
<keyword evidence="4 7" id="KW-0747">Spliceosome</keyword>
<dbReference type="VEuPathDB" id="CryptoDB:cand_029260"/>
<comment type="subunit">
    <text evidence="7">Associated with the spliceosome.</text>
</comment>
<evidence type="ECO:0000256" key="6">
    <source>
        <dbReference type="ARBA" id="ARBA00023242"/>
    </source>
</evidence>
<organism evidence="10 11">
    <name type="scientific">Cryptosporidium andersoni</name>
    <dbReference type="NCBI Taxonomy" id="117008"/>
    <lineage>
        <taxon>Eukaryota</taxon>
        <taxon>Sar</taxon>
        <taxon>Alveolata</taxon>
        <taxon>Apicomplexa</taxon>
        <taxon>Conoidasida</taxon>
        <taxon>Coccidia</taxon>
        <taxon>Eucoccidiorida</taxon>
        <taxon>Eimeriorina</taxon>
        <taxon>Cryptosporidiidae</taxon>
        <taxon>Cryptosporidium</taxon>
    </lineage>
</organism>
<name>A0A1J4MNJ7_9CRYT</name>
<evidence type="ECO:0000259" key="9">
    <source>
        <dbReference type="SMART" id="SM01083"/>
    </source>
</evidence>